<keyword evidence="6" id="KW-0479">Metal-binding</keyword>
<protein>
    <recommendedName>
        <fullName evidence="3">tRNA threonylcarbamoyladenosine biosynthesis protein TsaE</fullName>
    </recommendedName>
    <alternativeName>
        <fullName evidence="10">t(6)A37 threonylcarbamoyladenosine biosynthesis protein TsaE</fullName>
    </alternativeName>
</protein>
<evidence type="ECO:0000313" key="12">
    <source>
        <dbReference type="Proteomes" id="UP000036367"/>
    </source>
</evidence>
<comment type="subcellular location">
    <subcellularLocation>
        <location evidence="1">Cytoplasm</location>
    </subcellularLocation>
</comment>
<evidence type="ECO:0000256" key="5">
    <source>
        <dbReference type="ARBA" id="ARBA00022694"/>
    </source>
</evidence>
<dbReference type="GO" id="GO:0002949">
    <property type="term" value="P:tRNA threonylcarbamoyladenosine modification"/>
    <property type="evidence" value="ECO:0007669"/>
    <property type="project" value="InterPro"/>
</dbReference>
<gene>
    <name evidence="11" type="ORF">RISK_003998</name>
</gene>
<evidence type="ECO:0000256" key="8">
    <source>
        <dbReference type="ARBA" id="ARBA00022840"/>
    </source>
</evidence>
<name>A0A0J1EET1_RHOIS</name>
<dbReference type="GO" id="GO:0046872">
    <property type="term" value="F:metal ion binding"/>
    <property type="evidence" value="ECO:0007669"/>
    <property type="project" value="UniProtKB-KW"/>
</dbReference>
<evidence type="ECO:0000256" key="10">
    <source>
        <dbReference type="ARBA" id="ARBA00032441"/>
    </source>
</evidence>
<evidence type="ECO:0000313" key="11">
    <source>
        <dbReference type="EMBL" id="KLU04029.1"/>
    </source>
</evidence>
<dbReference type="GO" id="GO:0005737">
    <property type="term" value="C:cytoplasm"/>
    <property type="evidence" value="ECO:0007669"/>
    <property type="project" value="UniProtKB-SubCell"/>
</dbReference>
<keyword evidence="4" id="KW-0963">Cytoplasm</keyword>
<proteinExistence type="inferred from homology"/>
<keyword evidence="9" id="KW-0460">Magnesium</keyword>
<dbReference type="EMBL" id="LECT01000030">
    <property type="protein sequence ID" value="KLU04029.1"/>
    <property type="molecule type" value="Genomic_DNA"/>
</dbReference>
<dbReference type="SUPFAM" id="SSF52540">
    <property type="entry name" value="P-loop containing nucleoside triphosphate hydrolases"/>
    <property type="match status" value="1"/>
</dbReference>
<evidence type="ECO:0000256" key="2">
    <source>
        <dbReference type="ARBA" id="ARBA00007599"/>
    </source>
</evidence>
<dbReference type="Pfam" id="PF02367">
    <property type="entry name" value="TsaE"/>
    <property type="match status" value="1"/>
</dbReference>
<comment type="similarity">
    <text evidence="2">Belongs to the TsaE family.</text>
</comment>
<dbReference type="PATRIC" id="fig|595434.4.peg.3788"/>
<comment type="caution">
    <text evidence="11">The sequence shown here is derived from an EMBL/GenBank/DDBJ whole genome shotgun (WGS) entry which is preliminary data.</text>
</comment>
<dbReference type="OrthoDB" id="9815896at2"/>
<dbReference type="PANTHER" id="PTHR33540">
    <property type="entry name" value="TRNA THREONYLCARBAMOYLADENOSINE BIOSYNTHESIS PROTEIN TSAE"/>
    <property type="match status" value="1"/>
</dbReference>
<dbReference type="FunFam" id="3.40.50.300:FF:004440">
    <property type="entry name" value="tRNA (Adenosine(37)-N6)-threonylcarbamoyltransferase complex ATPase subunit type 1 TsaE"/>
    <property type="match status" value="1"/>
</dbReference>
<dbReference type="Gene3D" id="3.40.50.300">
    <property type="entry name" value="P-loop containing nucleotide triphosphate hydrolases"/>
    <property type="match status" value="1"/>
</dbReference>
<reference evidence="11" key="1">
    <citation type="submission" date="2015-05" db="EMBL/GenBank/DDBJ databases">
        <title>Permanent draft genome of Rhodopirellula islandicus K833.</title>
        <authorList>
            <person name="Kizina J."/>
            <person name="Richter M."/>
            <person name="Glockner F.O."/>
            <person name="Harder J."/>
        </authorList>
    </citation>
    <scope>NUCLEOTIDE SEQUENCE [LARGE SCALE GENOMIC DNA]</scope>
    <source>
        <strain evidence="11">K833</strain>
    </source>
</reference>
<dbReference type="InterPro" id="IPR003442">
    <property type="entry name" value="T6A_TsaE"/>
</dbReference>
<sequence>MNLVTLDQVDLNTLARLADAFVREPIAFPVCFAVTGTLGAGKTRWTQELARAMGLDSSEVTSPTFTLLRTYRAKQHTLHHVDAYRVGDEDEWWELGLEECYQEPNAWTVIEWADRFAEAMPPEAIWMQIEIQADSPESGTREIQLRCADPERWQWVERVLDHLQPRS</sequence>
<dbReference type="STRING" id="595434.RISK_003998"/>
<dbReference type="AlphaFoldDB" id="A0A0J1EET1"/>
<keyword evidence="5" id="KW-0819">tRNA processing</keyword>
<dbReference type="InterPro" id="IPR027417">
    <property type="entry name" value="P-loop_NTPase"/>
</dbReference>
<evidence type="ECO:0000256" key="3">
    <source>
        <dbReference type="ARBA" id="ARBA00019010"/>
    </source>
</evidence>
<evidence type="ECO:0000256" key="7">
    <source>
        <dbReference type="ARBA" id="ARBA00022741"/>
    </source>
</evidence>
<organism evidence="11 12">
    <name type="scientific">Rhodopirellula islandica</name>
    <dbReference type="NCBI Taxonomy" id="595434"/>
    <lineage>
        <taxon>Bacteria</taxon>
        <taxon>Pseudomonadati</taxon>
        <taxon>Planctomycetota</taxon>
        <taxon>Planctomycetia</taxon>
        <taxon>Pirellulales</taxon>
        <taxon>Pirellulaceae</taxon>
        <taxon>Rhodopirellula</taxon>
    </lineage>
</organism>
<keyword evidence="12" id="KW-1185">Reference proteome</keyword>
<keyword evidence="7" id="KW-0547">Nucleotide-binding</keyword>
<evidence type="ECO:0000256" key="4">
    <source>
        <dbReference type="ARBA" id="ARBA00022490"/>
    </source>
</evidence>
<evidence type="ECO:0000256" key="1">
    <source>
        <dbReference type="ARBA" id="ARBA00004496"/>
    </source>
</evidence>
<dbReference type="PANTHER" id="PTHR33540:SF2">
    <property type="entry name" value="TRNA THREONYLCARBAMOYLADENOSINE BIOSYNTHESIS PROTEIN TSAE"/>
    <property type="match status" value="1"/>
</dbReference>
<evidence type="ECO:0000256" key="6">
    <source>
        <dbReference type="ARBA" id="ARBA00022723"/>
    </source>
</evidence>
<accession>A0A0J1EET1</accession>
<dbReference type="Proteomes" id="UP000036367">
    <property type="component" value="Unassembled WGS sequence"/>
</dbReference>
<dbReference type="RefSeq" id="WP_047815346.1">
    <property type="nucleotide sequence ID" value="NZ_LECT01000030.1"/>
</dbReference>
<dbReference type="NCBIfam" id="TIGR00150">
    <property type="entry name" value="T6A_YjeE"/>
    <property type="match status" value="1"/>
</dbReference>
<dbReference type="GO" id="GO:0005524">
    <property type="term" value="F:ATP binding"/>
    <property type="evidence" value="ECO:0007669"/>
    <property type="project" value="UniProtKB-KW"/>
</dbReference>
<evidence type="ECO:0000256" key="9">
    <source>
        <dbReference type="ARBA" id="ARBA00022842"/>
    </source>
</evidence>
<keyword evidence="8" id="KW-0067">ATP-binding</keyword>